<organism evidence="2 3">
    <name type="scientific">Bacillus pseudomycoides</name>
    <dbReference type="NCBI Taxonomy" id="64104"/>
    <lineage>
        <taxon>Bacteria</taxon>
        <taxon>Bacillati</taxon>
        <taxon>Bacillota</taxon>
        <taxon>Bacilli</taxon>
        <taxon>Bacillales</taxon>
        <taxon>Bacillaceae</taxon>
        <taxon>Bacillus</taxon>
        <taxon>Bacillus cereus group</taxon>
    </lineage>
</organism>
<evidence type="ECO:0000313" key="2">
    <source>
        <dbReference type="EMBL" id="PED83199.1"/>
    </source>
</evidence>
<feature type="domain" description="Aminoglycoside phosphotransferase" evidence="1">
    <location>
        <begin position="20"/>
        <end position="249"/>
    </location>
</feature>
<dbReference type="RefSeq" id="WP_097895411.1">
    <property type="nucleotide sequence ID" value="NZ_NVOR01000021.1"/>
</dbReference>
<dbReference type="Pfam" id="PF01636">
    <property type="entry name" value="APH"/>
    <property type="match status" value="1"/>
</dbReference>
<dbReference type="Proteomes" id="UP000221020">
    <property type="component" value="Unassembled WGS sequence"/>
</dbReference>
<comment type="caution">
    <text evidence="2">The sequence shown here is derived from an EMBL/GenBank/DDBJ whole genome shotgun (WGS) entry which is preliminary data.</text>
</comment>
<dbReference type="Gene3D" id="3.90.1200.10">
    <property type="match status" value="1"/>
</dbReference>
<gene>
    <name evidence="2" type="ORF">CON65_08415</name>
</gene>
<dbReference type="InterPro" id="IPR002575">
    <property type="entry name" value="Aminoglycoside_PTrfase"/>
</dbReference>
<evidence type="ECO:0000313" key="3">
    <source>
        <dbReference type="Proteomes" id="UP000221020"/>
    </source>
</evidence>
<dbReference type="InterPro" id="IPR051678">
    <property type="entry name" value="AGP_Transferase"/>
</dbReference>
<protein>
    <submittedName>
        <fullName evidence="2">Aminoglycoside phosphotransferase</fullName>
    </submittedName>
</protein>
<evidence type="ECO:0000259" key="1">
    <source>
        <dbReference type="Pfam" id="PF01636"/>
    </source>
</evidence>
<accession>A0AA91ZU27</accession>
<reference evidence="2 3" key="1">
    <citation type="submission" date="2017-09" db="EMBL/GenBank/DDBJ databases">
        <title>Large-scale bioinformatics analysis of Bacillus genomes uncovers conserved roles of natural products in bacterial physiology.</title>
        <authorList>
            <consortium name="Agbiome Team Llc"/>
            <person name="Bleich R.M."/>
            <person name="Grubbs K.J."/>
            <person name="Santa Maria K.C."/>
            <person name="Allen S.E."/>
            <person name="Farag S."/>
            <person name="Shank E.A."/>
            <person name="Bowers A."/>
        </authorList>
    </citation>
    <scope>NUCLEOTIDE SEQUENCE [LARGE SCALE GENOMIC DNA]</scope>
    <source>
        <strain evidence="2 3">AFS092012</strain>
    </source>
</reference>
<dbReference type="PANTHER" id="PTHR21310">
    <property type="entry name" value="AMINOGLYCOSIDE PHOSPHOTRANSFERASE-RELATED-RELATED"/>
    <property type="match status" value="1"/>
</dbReference>
<dbReference type="AlphaFoldDB" id="A0AA91ZU27"/>
<dbReference type="EMBL" id="NVOR01000021">
    <property type="protein sequence ID" value="PED83199.1"/>
    <property type="molecule type" value="Genomic_DNA"/>
</dbReference>
<sequence>MQHYRQYVQQTMPNTTIRSYKQNDNGWDNIVVIVNNEWLFRFPRKSQYARRIPREKKVCEILSHSLQGIEVPKYHVLYKNESDSIPFGSYYALIHGEPLTAQTLAGLTVKEQEIIATQLATFLSSLHTIPIERAAEWGFHVERHLTYWRQIQAKLHDYLSHTFTSIERKSFDCLFENFFEYIHEPNFQHTMIHADFTHHHILFNGKNKKVSGIIDFGDTQIGDPAFDFAGLYHDFGNEFTGAIYKQYCALTPHHDSSFTQRITSFYQYSPLFHNLIYSFETNNKLEINKNLESMHTILKGLN</sequence>
<dbReference type="InterPro" id="IPR011009">
    <property type="entry name" value="Kinase-like_dom_sf"/>
</dbReference>
<dbReference type="Gene3D" id="3.30.200.20">
    <property type="entry name" value="Phosphorylase Kinase, domain 1"/>
    <property type="match status" value="1"/>
</dbReference>
<dbReference type="PANTHER" id="PTHR21310:SF42">
    <property type="entry name" value="BIFUNCTIONAL AAC_APH"/>
    <property type="match status" value="1"/>
</dbReference>
<dbReference type="SUPFAM" id="SSF56112">
    <property type="entry name" value="Protein kinase-like (PK-like)"/>
    <property type="match status" value="1"/>
</dbReference>
<proteinExistence type="predicted"/>
<name>A0AA91ZU27_9BACI</name>